<feature type="coiled-coil region" evidence="1">
    <location>
        <begin position="63"/>
        <end position="123"/>
    </location>
</feature>
<evidence type="ECO:0000313" key="2">
    <source>
        <dbReference type="EMBL" id="GFN91830.1"/>
    </source>
</evidence>
<keyword evidence="1" id="KW-0175">Coiled coil</keyword>
<sequence length="443" mass="51614">MGDDLIPTKDSSNNALRGVTAETALQRSQVSRFPRDVLEDKYLRLYEESIVLKKYARKQEDKIKKMATKLLRLVNDKKKLEKEGHGTRSVADDEKLEEYNAKIRELEKQNGQLREKLMLTKQQLTSVGPKRGTYTHVPARINTGLPPGSRPSQTVQVDPRITKNLRVMGPLPQHHPSDHQIRKSPAPQYGHSMLEATRAEKSKLEEQVASMREQMNMYEMEIENLREQGKLREAGYNEDILAIKRKMTSEQKVNLQENIDMIKLQREVKEKSTMLTALQDKYQQMENSSRAVKQSHDQILREMEHLNLQIQEEQNRNLSLQNELKMGGAHQKKTVELQEQVNDLQKECDALKEANEKLISSAFDLEQETKWRQKENALKVQIAQLEATLKSDLGEKGSVIDRYAQERDAHEKLQDEYRKLQIEYFTQKEQMDDLNEKMKFFTK</sequence>
<proteinExistence type="predicted"/>
<protein>
    <submittedName>
        <fullName evidence="2">Protein fantom</fullName>
    </submittedName>
</protein>
<dbReference type="PANTHER" id="PTHR14240:SF1">
    <property type="entry name" value="PROTEIN FANTOM-RELATED"/>
    <property type="match status" value="1"/>
</dbReference>
<gene>
    <name evidence="2" type="ORF">PoB_001833600</name>
</gene>
<dbReference type="PANTHER" id="PTHR14240">
    <property type="entry name" value="RETINITIS PIGMENTOSA GTPASE REGULATOR-INTERACTING PROTEIN"/>
    <property type="match status" value="1"/>
</dbReference>
<comment type="caution">
    <text evidence="2">The sequence shown here is derived from an EMBL/GenBank/DDBJ whole genome shotgun (WGS) entry which is preliminary data.</text>
</comment>
<reference evidence="2 3" key="1">
    <citation type="journal article" date="2021" name="Elife">
        <title>Chloroplast acquisition without the gene transfer in kleptoplastic sea slugs, Plakobranchus ocellatus.</title>
        <authorList>
            <person name="Maeda T."/>
            <person name="Takahashi S."/>
            <person name="Yoshida T."/>
            <person name="Shimamura S."/>
            <person name="Takaki Y."/>
            <person name="Nagai Y."/>
            <person name="Toyoda A."/>
            <person name="Suzuki Y."/>
            <person name="Arimoto A."/>
            <person name="Ishii H."/>
            <person name="Satoh N."/>
            <person name="Nishiyama T."/>
            <person name="Hasebe M."/>
            <person name="Maruyama T."/>
            <person name="Minagawa J."/>
            <person name="Obokata J."/>
            <person name="Shigenobu S."/>
        </authorList>
    </citation>
    <scope>NUCLEOTIDE SEQUENCE [LARGE SCALE GENOMIC DNA]</scope>
</reference>
<dbReference type="GO" id="GO:0035869">
    <property type="term" value="C:ciliary transition zone"/>
    <property type="evidence" value="ECO:0007669"/>
    <property type="project" value="TreeGrafter"/>
</dbReference>
<dbReference type="Proteomes" id="UP000735302">
    <property type="component" value="Unassembled WGS sequence"/>
</dbReference>
<name>A0AAV3Z7H6_9GAST</name>
<evidence type="ECO:0000256" key="1">
    <source>
        <dbReference type="SAM" id="Coils"/>
    </source>
</evidence>
<dbReference type="GO" id="GO:1905515">
    <property type="term" value="P:non-motile cilium assembly"/>
    <property type="evidence" value="ECO:0007669"/>
    <property type="project" value="TreeGrafter"/>
</dbReference>
<feature type="coiled-coil region" evidence="1">
    <location>
        <begin position="403"/>
        <end position="437"/>
    </location>
</feature>
<feature type="coiled-coil region" evidence="1">
    <location>
        <begin position="261"/>
        <end position="368"/>
    </location>
</feature>
<dbReference type="EMBL" id="BLXT01002183">
    <property type="protein sequence ID" value="GFN91830.1"/>
    <property type="molecule type" value="Genomic_DNA"/>
</dbReference>
<accession>A0AAV3Z7H6</accession>
<feature type="non-terminal residue" evidence="2">
    <location>
        <position position="443"/>
    </location>
</feature>
<dbReference type="AlphaFoldDB" id="A0AAV3Z7H6"/>
<organism evidence="2 3">
    <name type="scientific">Plakobranchus ocellatus</name>
    <dbReference type="NCBI Taxonomy" id="259542"/>
    <lineage>
        <taxon>Eukaryota</taxon>
        <taxon>Metazoa</taxon>
        <taxon>Spiralia</taxon>
        <taxon>Lophotrochozoa</taxon>
        <taxon>Mollusca</taxon>
        <taxon>Gastropoda</taxon>
        <taxon>Heterobranchia</taxon>
        <taxon>Euthyneura</taxon>
        <taxon>Panpulmonata</taxon>
        <taxon>Sacoglossa</taxon>
        <taxon>Placobranchoidea</taxon>
        <taxon>Plakobranchidae</taxon>
        <taxon>Plakobranchus</taxon>
    </lineage>
</organism>
<dbReference type="InterPro" id="IPR031139">
    <property type="entry name" value="RPGRIP1_fam"/>
</dbReference>
<keyword evidence="3" id="KW-1185">Reference proteome</keyword>
<feature type="coiled-coil region" evidence="1">
    <location>
        <begin position="194"/>
        <end position="228"/>
    </location>
</feature>
<evidence type="ECO:0000313" key="3">
    <source>
        <dbReference type="Proteomes" id="UP000735302"/>
    </source>
</evidence>